<keyword evidence="1" id="KW-0812">Transmembrane</keyword>
<feature type="transmembrane region" description="Helical" evidence="1">
    <location>
        <begin position="19"/>
        <end position="38"/>
    </location>
</feature>
<evidence type="ECO:0000313" key="2">
    <source>
        <dbReference type="EMBL" id="MFC7178772.1"/>
    </source>
</evidence>
<reference evidence="3" key="1">
    <citation type="journal article" date="2019" name="Int. J. Syst. Evol. Microbiol.">
        <title>The Global Catalogue of Microorganisms (GCM) 10K type strain sequencing project: providing services to taxonomists for standard genome sequencing and annotation.</title>
        <authorList>
            <consortium name="The Broad Institute Genomics Platform"/>
            <consortium name="The Broad Institute Genome Sequencing Center for Infectious Disease"/>
            <person name="Wu L."/>
            <person name="Ma J."/>
        </authorList>
    </citation>
    <scope>NUCLEOTIDE SEQUENCE [LARGE SCALE GENOMIC DNA]</scope>
    <source>
        <strain evidence="3">CGMCC 1.12859</strain>
    </source>
</reference>
<name>A0ABW2FRW3_9ACTN</name>
<dbReference type="EMBL" id="JBHTAJ010000006">
    <property type="protein sequence ID" value="MFC7178772.1"/>
    <property type="molecule type" value="Genomic_DNA"/>
</dbReference>
<dbReference type="InterPro" id="IPR010640">
    <property type="entry name" value="Low_temperature_requirement_A"/>
</dbReference>
<protein>
    <submittedName>
        <fullName evidence="2">Low temperature requirement protein A</fullName>
    </submittedName>
</protein>
<keyword evidence="1" id="KW-1133">Transmembrane helix</keyword>
<feature type="transmembrane region" description="Helical" evidence="1">
    <location>
        <begin position="104"/>
        <end position="123"/>
    </location>
</feature>
<feature type="transmembrane region" description="Helical" evidence="1">
    <location>
        <begin position="267"/>
        <end position="288"/>
    </location>
</feature>
<feature type="transmembrane region" description="Helical" evidence="1">
    <location>
        <begin position="190"/>
        <end position="210"/>
    </location>
</feature>
<dbReference type="Pfam" id="PF06772">
    <property type="entry name" value="LtrA"/>
    <property type="match status" value="1"/>
</dbReference>
<feature type="transmembrane region" description="Helical" evidence="1">
    <location>
        <begin position="294"/>
        <end position="313"/>
    </location>
</feature>
<keyword evidence="1" id="KW-0472">Membrane</keyword>
<dbReference type="PANTHER" id="PTHR36840">
    <property type="entry name" value="BLL5714 PROTEIN"/>
    <property type="match status" value="1"/>
</dbReference>
<keyword evidence="3" id="KW-1185">Reference proteome</keyword>
<feature type="transmembrane region" description="Helical" evidence="1">
    <location>
        <begin position="78"/>
        <end position="98"/>
    </location>
</feature>
<dbReference type="PANTHER" id="PTHR36840:SF1">
    <property type="entry name" value="BLL5714 PROTEIN"/>
    <property type="match status" value="1"/>
</dbReference>
<feature type="transmembrane region" description="Helical" evidence="1">
    <location>
        <begin position="348"/>
        <end position="364"/>
    </location>
</feature>
<comment type="caution">
    <text evidence="2">The sequence shown here is derived from an EMBL/GenBank/DDBJ whole genome shotgun (WGS) entry which is preliminary data.</text>
</comment>
<dbReference type="RefSeq" id="WP_345706935.1">
    <property type="nucleotide sequence ID" value="NZ_BAABKV010000001.1"/>
</dbReference>
<feature type="transmembrane region" description="Helical" evidence="1">
    <location>
        <begin position="44"/>
        <end position="66"/>
    </location>
</feature>
<proteinExistence type="predicted"/>
<gene>
    <name evidence="2" type="ORF">ACFQMG_04235</name>
</gene>
<accession>A0ABW2FRW3</accession>
<evidence type="ECO:0000256" key="1">
    <source>
        <dbReference type="SAM" id="Phobius"/>
    </source>
</evidence>
<sequence>MTAEPIAHESELRVSPLELFFDLVFVFTVTQLTASLTHHLNPGGLVRVLVMLAVIWWMYDAFIWLTNAMPPSTHPRRGLLLTAMAGFLVISLAVPHAFEGSGVVFGWAYLVVIAVHTGMFAAAGVARSAVLRMGLANLVNAALVVSGGYLEGTAQLTLWTAAFVLQLVTPYLVDLPQFHLRADHLVERHGLVVIIAFGESVIALGMGAAGGPALDATAVAAALCALAVCVGLWWAYFGHDDDERSVHYLAALDDARRNRLAIRVHDLGHYLLLFAVILLATGAEAAVAHPTGHLPLARAAVLGAGPALFLVVNADIRQTFGLRPVLPRLVAAALIAATVPLGTGVASIAQLAAIAAVLALVFGWEERGAAGARG</sequence>
<organism evidence="2 3">
    <name type="scientific">Kitasatospora paranensis</name>
    <dbReference type="NCBI Taxonomy" id="258053"/>
    <lineage>
        <taxon>Bacteria</taxon>
        <taxon>Bacillati</taxon>
        <taxon>Actinomycetota</taxon>
        <taxon>Actinomycetes</taxon>
        <taxon>Kitasatosporales</taxon>
        <taxon>Streptomycetaceae</taxon>
        <taxon>Kitasatospora</taxon>
    </lineage>
</organism>
<feature type="transmembrane region" description="Helical" evidence="1">
    <location>
        <begin position="216"/>
        <end position="237"/>
    </location>
</feature>
<evidence type="ECO:0000313" key="3">
    <source>
        <dbReference type="Proteomes" id="UP001596435"/>
    </source>
</evidence>
<dbReference type="Proteomes" id="UP001596435">
    <property type="component" value="Unassembled WGS sequence"/>
</dbReference>